<gene>
    <name evidence="7" type="ORF">A1O1_07268</name>
</gene>
<evidence type="ECO:0000256" key="5">
    <source>
        <dbReference type="ARBA" id="ARBA00023242"/>
    </source>
</evidence>
<dbReference type="OrthoDB" id="613763at2759"/>
<dbReference type="SUPFAM" id="SSF46785">
    <property type="entry name" value="Winged helix' DNA-binding domain"/>
    <property type="match status" value="1"/>
</dbReference>
<dbReference type="Proteomes" id="UP000019484">
    <property type="component" value="Unassembled WGS sequence"/>
</dbReference>
<dbReference type="GeneID" id="19162129"/>
<organism evidence="7 8">
    <name type="scientific">Capronia coronata CBS 617.96</name>
    <dbReference type="NCBI Taxonomy" id="1182541"/>
    <lineage>
        <taxon>Eukaryota</taxon>
        <taxon>Fungi</taxon>
        <taxon>Dikarya</taxon>
        <taxon>Ascomycota</taxon>
        <taxon>Pezizomycotina</taxon>
        <taxon>Eurotiomycetes</taxon>
        <taxon>Chaetothyriomycetidae</taxon>
        <taxon>Chaetothyriales</taxon>
        <taxon>Herpotrichiellaceae</taxon>
        <taxon>Capronia</taxon>
    </lineage>
</organism>
<evidence type="ECO:0000313" key="8">
    <source>
        <dbReference type="Proteomes" id="UP000019484"/>
    </source>
</evidence>
<dbReference type="EMBL" id="AMWN01000006">
    <property type="protein sequence ID" value="EXJ83644.1"/>
    <property type="molecule type" value="Genomic_DNA"/>
</dbReference>
<reference evidence="7 8" key="1">
    <citation type="submission" date="2013-03" db="EMBL/GenBank/DDBJ databases">
        <title>The Genome Sequence of Capronia coronata CBS 617.96.</title>
        <authorList>
            <consortium name="The Broad Institute Genomics Platform"/>
            <person name="Cuomo C."/>
            <person name="de Hoog S."/>
            <person name="Gorbushina A."/>
            <person name="Walker B."/>
            <person name="Young S.K."/>
            <person name="Zeng Q."/>
            <person name="Gargeya S."/>
            <person name="Fitzgerald M."/>
            <person name="Haas B."/>
            <person name="Abouelleil A."/>
            <person name="Allen A.W."/>
            <person name="Alvarado L."/>
            <person name="Arachchi H.M."/>
            <person name="Berlin A.M."/>
            <person name="Chapman S.B."/>
            <person name="Gainer-Dewar J."/>
            <person name="Goldberg J."/>
            <person name="Griggs A."/>
            <person name="Gujja S."/>
            <person name="Hansen M."/>
            <person name="Howarth C."/>
            <person name="Imamovic A."/>
            <person name="Ireland A."/>
            <person name="Larimer J."/>
            <person name="McCowan C."/>
            <person name="Murphy C."/>
            <person name="Pearson M."/>
            <person name="Poon T.W."/>
            <person name="Priest M."/>
            <person name="Roberts A."/>
            <person name="Saif S."/>
            <person name="Shea T."/>
            <person name="Sisk P."/>
            <person name="Sykes S."/>
            <person name="Wortman J."/>
            <person name="Nusbaum C."/>
            <person name="Birren B."/>
        </authorList>
    </citation>
    <scope>NUCLEOTIDE SEQUENCE [LARGE SCALE GENOMIC DNA]</scope>
    <source>
        <strain evidence="7 8">CBS 617.96</strain>
    </source>
</reference>
<keyword evidence="4" id="KW-0804">Transcription</keyword>
<dbReference type="STRING" id="1182541.W9YN02"/>
<feature type="compositionally biased region" description="Basic and acidic residues" evidence="6">
    <location>
        <begin position="234"/>
        <end position="248"/>
    </location>
</feature>
<dbReference type="eggNOG" id="KOG3233">
    <property type="taxonomic scope" value="Eukaryota"/>
</dbReference>
<dbReference type="InterPro" id="IPR036390">
    <property type="entry name" value="WH_DNA-bd_sf"/>
</dbReference>
<feature type="compositionally biased region" description="Basic and acidic residues" evidence="6">
    <location>
        <begin position="427"/>
        <end position="439"/>
    </location>
</feature>
<keyword evidence="5" id="KW-0539">Nucleus</keyword>
<dbReference type="InterPro" id="IPR007832">
    <property type="entry name" value="RNA_pol_Rpc34"/>
</dbReference>
<feature type="region of interest" description="Disordered" evidence="6">
    <location>
        <begin position="419"/>
        <end position="459"/>
    </location>
</feature>
<sequence length="459" mass="51324">MVPPKVAASPTPGPLQRGGRNRIAEALYAWCQKHYEVGHVFGQDELLSAGIIPNQDLSILLSSVTHLVDQSLFRLHDRIGGTIGWELVDQEKAKNYAGLTRDERIVLFIVDAAGTSGIWTKIIKFRSSLHGRVLDRVYKSLEAKGLIKPMKHVKNPGRKMYILAGLEPSEEASGGAWFSEGRLDIGLVDTISKVVEHYVSTQSWQVVEPEDEEDEPPLPGQKRKASVAGLDSPGDERVKAVKDNEGQHKAKGPKHAPQKSYRPFDAGWRSYPTLRDITNHIMKINVTPTILPQNAIKQLLEVMVYDDRLFKMHRSPNDDEIPDDPVSNIVTMYRSFKTPNDLLERHQLEKRKVSSHESVRKAALRQQELEDIGRGGTSEVPCMMCPVFEICGDGGPVNAVTCKYFDQWYVKLAEADKEAGVGQYNPKGKEKNQHKDRQETNQVVNGNSGPRVDVDLEPS</sequence>
<evidence type="ECO:0000256" key="4">
    <source>
        <dbReference type="ARBA" id="ARBA00023163"/>
    </source>
</evidence>
<dbReference type="Pfam" id="PF05158">
    <property type="entry name" value="RNA_pol_Rpc34"/>
    <property type="match status" value="1"/>
</dbReference>
<evidence type="ECO:0000256" key="2">
    <source>
        <dbReference type="ARBA" id="ARBA00011038"/>
    </source>
</evidence>
<evidence type="ECO:0000256" key="3">
    <source>
        <dbReference type="ARBA" id="ARBA00022478"/>
    </source>
</evidence>
<dbReference type="GO" id="GO:0005666">
    <property type="term" value="C:RNA polymerase III complex"/>
    <property type="evidence" value="ECO:0007669"/>
    <property type="project" value="InterPro"/>
</dbReference>
<dbReference type="RefSeq" id="XP_007726330.1">
    <property type="nucleotide sequence ID" value="XM_007728140.1"/>
</dbReference>
<keyword evidence="3" id="KW-0240">DNA-directed RNA polymerase</keyword>
<dbReference type="AlphaFoldDB" id="W9YN02"/>
<protein>
    <recommendedName>
        <fullName evidence="9">DNA-directed RNA polymerase III subunit RPC6</fullName>
    </recommendedName>
</protein>
<dbReference type="InterPro" id="IPR036388">
    <property type="entry name" value="WH-like_DNA-bd_sf"/>
</dbReference>
<dbReference type="Gene3D" id="1.10.10.10">
    <property type="entry name" value="Winged helix-like DNA-binding domain superfamily/Winged helix DNA-binding domain"/>
    <property type="match status" value="1"/>
</dbReference>
<evidence type="ECO:0008006" key="9">
    <source>
        <dbReference type="Google" id="ProtNLM"/>
    </source>
</evidence>
<evidence type="ECO:0000256" key="1">
    <source>
        <dbReference type="ARBA" id="ARBA00004123"/>
    </source>
</evidence>
<dbReference type="PANTHER" id="PTHR12780">
    <property type="entry name" value="RNA POLYMERASE III DNA DIRECTED , 39KD SUBUNIT-RELATED"/>
    <property type="match status" value="1"/>
</dbReference>
<dbReference type="InterPro" id="IPR016049">
    <property type="entry name" value="RNA_pol_Rpc34-like"/>
</dbReference>
<comment type="similarity">
    <text evidence="2">Belongs to the eukaryotic RPC34/RPC39 RNA polymerase subunit family.</text>
</comment>
<name>W9YN02_9EURO</name>
<accession>W9YN02</accession>
<keyword evidence="8" id="KW-1185">Reference proteome</keyword>
<comment type="caution">
    <text evidence="7">The sequence shown here is derived from an EMBL/GenBank/DDBJ whole genome shotgun (WGS) entry which is preliminary data.</text>
</comment>
<comment type="subcellular location">
    <subcellularLocation>
        <location evidence="1">Nucleus</location>
    </subcellularLocation>
</comment>
<dbReference type="HOGENOM" id="CLU_033661_0_2_1"/>
<dbReference type="GO" id="GO:0006383">
    <property type="term" value="P:transcription by RNA polymerase III"/>
    <property type="evidence" value="ECO:0007669"/>
    <property type="project" value="InterPro"/>
</dbReference>
<evidence type="ECO:0000313" key="7">
    <source>
        <dbReference type="EMBL" id="EXJ83644.1"/>
    </source>
</evidence>
<evidence type="ECO:0000256" key="6">
    <source>
        <dbReference type="SAM" id="MobiDB-lite"/>
    </source>
</evidence>
<proteinExistence type="inferred from homology"/>
<feature type="region of interest" description="Disordered" evidence="6">
    <location>
        <begin position="205"/>
        <end position="265"/>
    </location>
</feature>